<reference evidence="3 4" key="1">
    <citation type="submission" date="2017-03" db="EMBL/GenBank/DDBJ databases">
        <title>Full genome sequence of a non-lethal Shewanella isolate that potentiates virulence of Vibio parahaemolyticus causing acute hepatopancreatic necrosis disease (AHPND) in shrimp.</title>
        <authorList>
            <person name="Prachumwat A."/>
            <person name="Sritunyalucksana K."/>
        </authorList>
    </citation>
    <scope>NUCLEOTIDE SEQUENCE [LARGE SCALE GENOMIC DNA]</scope>
    <source>
        <strain evidence="3 4">TH2012</strain>
        <plasmid evidence="4">psth1</plasmid>
    </source>
</reference>
<keyword evidence="2" id="KW-0732">Signal</keyword>
<evidence type="ECO:0000313" key="3">
    <source>
        <dbReference type="EMBL" id="AZQ13329.1"/>
    </source>
</evidence>
<dbReference type="EMBL" id="CP020374">
    <property type="protein sequence ID" value="AZQ13329.1"/>
    <property type="molecule type" value="Genomic_DNA"/>
</dbReference>
<geneLocation type="plasmid" evidence="4">
    <name>psth1</name>
</geneLocation>
<protein>
    <recommendedName>
        <fullName evidence="5">Toxin co-regulated pilus biosynthesis protein Q C-terminal domain-containing protein</fullName>
    </recommendedName>
</protein>
<dbReference type="Proteomes" id="UP000278437">
    <property type="component" value="Plasmid pSTH1"/>
</dbReference>
<keyword evidence="3" id="KW-0614">Plasmid</keyword>
<accession>A0ABM8HK31</accession>
<evidence type="ECO:0000256" key="2">
    <source>
        <dbReference type="SAM" id="SignalP"/>
    </source>
</evidence>
<keyword evidence="4" id="KW-1185">Reference proteome</keyword>
<feature type="region of interest" description="Disordered" evidence="1">
    <location>
        <begin position="44"/>
        <end position="72"/>
    </location>
</feature>
<evidence type="ECO:0000256" key="1">
    <source>
        <dbReference type="SAM" id="MobiDB-lite"/>
    </source>
</evidence>
<evidence type="ECO:0000313" key="4">
    <source>
        <dbReference type="Proteomes" id="UP000278437"/>
    </source>
</evidence>
<feature type="compositionally biased region" description="Polar residues" evidence="1">
    <location>
        <begin position="63"/>
        <end position="72"/>
    </location>
</feature>
<feature type="signal peptide" evidence="2">
    <location>
        <begin position="1"/>
        <end position="18"/>
    </location>
</feature>
<sequence length="252" mass="27452">MSKKLVLLLMAVHTASFAMQPKIENESATYSQDGIVISADVVRSSPQATPAPRNESPTIAHPTAQTVQSTPEATPAPVITHNLFIYPDESFYDAINRWLRADGYTTVAWSIDAEASEALAKHPQSVVSFAGSVRTALPTLSKQIGVPLYFSGSSSLAAIHQWHNRQVQIVLVNGLSLRDAVQKLAQDYGWNWNESNQSPSWLATNDYPFLTSYPIVTPQGDLARALGLVLDGFPVSAQLLDSTQTLFIVDTK</sequence>
<evidence type="ECO:0008006" key="5">
    <source>
        <dbReference type="Google" id="ProtNLM"/>
    </source>
</evidence>
<organism evidence="3 4">
    <name type="scientific">Shewanella khirikhana</name>
    <dbReference type="NCBI Taxonomy" id="1965282"/>
    <lineage>
        <taxon>Bacteria</taxon>
        <taxon>Pseudomonadati</taxon>
        <taxon>Pseudomonadota</taxon>
        <taxon>Gammaproteobacteria</taxon>
        <taxon>Alteromonadales</taxon>
        <taxon>Shewanellaceae</taxon>
        <taxon>Shewanella</taxon>
    </lineage>
</organism>
<dbReference type="RefSeq" id="WP_237158925.1">
    <property type="nucleotide sequence ID" value="NZ_CP020374.1"/>
</dbReference>
<feature type="chain" id="PRO_5047395323" description="Toxin co-regulated pilus biosynthesis protein Q C-terminal domain-containing protein" evidence="2">
    <location>
        <begin position="19"/>
        <end position="252"/>
    </location>
</feature>
<proteinExistence type="predicted"/>
<name>A0ABM8HK31_9GAMM</name>
<gene>
    <name evidence="3" type="ORF">STH12_04303</name>
</gene>